<feature type="compositionally biased region" description="Polar residues" evidence="1">
    <location>
        <begin position="89"/>
        <end position="98"/>
    </location>
</feature>
<feature type="region of interest" description="Disordered" evidence="1">
    <location>
        <begin position="82"/>
        <end position="113"/>
    </location>
</feature>
<sequence>MAHLKVVGDVDDPINEKSKLLRGVDDIMSEDLSHRLEYVEKKQDVLLNTKIPSLEKDQESINASLKVIEYVVYCKNDGSLHKDSGSLGVENQNPMSSDQVRDKGKGKGIANETGIEKGLARKGGLIHDISSTDERVGEEYNPDILFPLSDADDVSLEINEKLSTPKPPKMQLTKQHQAQTLGIGKCEKLDEWNDVFGSNMMGINEVFLPDDITPIKGGSTTKNRGRPPGSASGKYKTPRPRFNSAIRTPSLASLEKPKGHIFPPGVWGNFKPKPEFDLTWAEMRMTLYVFNKDLDPRFMFQSLRRKVLEKVISSFDYAKEMWKTPTDFSAWEFKEVQGLPNLGTCWRRIKTRKQTAVKLILGHYNELRATIEAKTPNIWMSLPI</sequence>
<gene>
    <name evidence="2" type="ORF">RIF29_20714</name>
</gene>
<comment type="caution">
    <text evidence="2">The sequence shown here is derived from an EMBL/GenBank/DDBJ whole genome shotgun (WGS) entry which is preliminary data.</text>
</comment>
<reference evidence="2 3" key="1">
    <citation type="submission" date="2024-01" db="EMBL/GenBank/DDBJ databases">
        <title>The genomes of 5 underutilized Papilionoideae crops provide insights into root nodulation and disease resistanc.</title>
        <authorList>
            <person name="Yuan L."/>
        </authorList>
    </citation>
    <scope>NUCLEOTIDE SEQUENCE [LARGE SCALE GENOMIC DNA]</scope>
    <source>
        <strain evidence="2">ZHUSHIDOU_FW_LH</strain>
        <tissue evidence="2">Leaf</tissue>
    </source>
</reference>
<protein>
    <submittedName>
        <fullName evidence="2">Uncharacterized protein</fullName>
    </submittedName>
</protein>
<dbReference type="AlphaFoldDB" id="A0AAN9ICP9"/>
<evidence type="ECO:0000313" key="2">
    <source>
        <dbReference type="EMBL" id="KAK7268031.1"/>
    </source>
</evidence>
<dbReference type="Proteomes" id="UP001372338">
    <property type="component" value="Unassembled WGS sequence"/>
</dbReference>
<proteinExistence type="predicted"/>
<name>A0AAN9ICP9_CROPI</name>
<evidence type="ECO:0000256" key="1">
    <source>
        <dbReference type="SAM" id="MobiDB-lite"/>
    </source>
</evidence>
<organism evidence="2 3">
    <name type="scientific">Crotalaria pallida</name>
    <name type="common">Smooth rattlebox</name>
    <name type="synonym">Crotalaria striata</name>
    <dbReference type="NCBI Taxonomy" id="3830"/>
    <lineage>
        <taxon>Eukaryota</taxon>
        <taxon>Viridiplantae</taxon>
        <taxon>Streptophyta</taxon>
        <taxon>Embryophyta</taxon>
        <taxon>Tracheophyta</taxon>
        <taxon>Spermatophyta</taxon>
        <taxon>Magnoliopsida</taxon>
        <taxon>eudicotyledons</taxon>
        <taxon>Gunneridae</taxon>
        <taxon>Pentapetalae</taxon>
        <taxon>rosids</taxon>
        <taxon>fabids</taxon>
        <taxon>Fabales</taxon>
        <taxon>Fabaceae</taxon>
        <taxon>Papilionoideae</taxon>
        <taxon>50 kb inversion clade</taxon>
        <taxon>genistoids sensu lato</taxon>
        <taxon>core genistoids</taxon>
        <taxon>Crotalarieae</taxon>
        <taxon>Crotalaria</taxon>
    </lineage>
</organism>
<feature type="region of interest" description="Disordered" evidence="1">
    <location>
        <begin position="215"/>
        <end position="242"/>
    </location>
</feature>
<dbReference type="EMBL" id="JAYWIO010000004">
    <property type="protein sequence ID" value="KAK7268031.1"/>
    <property type="molecule type" value="Genomic_DNA"/>
</dbReference>
<keyword evidence="3" id="KW-1185">Reference proteome</keyword>
<evidence type="ECO:0000313" key="3">
    <source>
        <dbReference type="Proteomes" id="UP001372338"/>
    </source>
</evidence>
<accession>A0AAN9ICP9</accession>